<dbReference type="InterPro" id="IPR002734">
    <property type="entry name" value="RibDG_C"/>
</dbReference>
<dbReference type="SUPFAM" id="SSF53597">
    <property type="entry name" value="Dihydrofolate reductase-like"/>
    <property type="match status" value="1"/>
</dbReference>
<gene>
    <name evidence="5" type="ORF">GCM10009798_00940</name>
</gene>
<dbReference type="PANTHER" id="PTHR38011:SF7">
    <property type="entry name" value="2,5-DIAMINO-6-RIBOSYLAMINO-4(3H)-PYRIMIDINONE 5'-PHOSPHATE REDUCTASE"/>
    <property type="match status" value="1"/>
</dbReference>
<name>A0ABN2Q6V6_9ACTN</name>
<evidence type="ECO:0000259" key="4">
    <source>
        <dbReference type="Pfam" id="PF01872"/>
    </source>
</evidence>
<accession>A0ABN2Q6V6</accession>
<evidence type="ECO:0000313" key="5">
    <source>
        <dbReference type="EMBL" id="GAA1945770.1"/>
    </source>
</evidence>
<evidence type="ECO:0000256" key="3">
    <source>
        <dbReference type="ARBA" id="ARBA00023002"/>
    </source>
</evidence>
<evidence type="ECO:0000256" key="1">
    <source>
        <dbReference type="ARBA" id="ARBA00005104"/>
    </source>
</evidence>
<dbReference type="InterPro" id="IPR050765">
    <property type="entry name" value="Riboflavin_Biosynth_HTPR"/>
</dbReference>
<dbReference type="PANTHER" id="PTHR38011">
    <property type="entry name" value="DIHYDROFOLATE REDUCTASE FAMILY PROTEIN (AFU_ORTHOLOGUE AFUA_8G06820)"/>
    <property type="match status" value="1"/>
</dbReference>
<sequence>MRTLVGDGPIEELYAWPDRPWLRVNMVSTVDGAAQGPDGRSGSINNDVDQVVFDALRVDADVLLVGAGTVRTEGYGPLGKPFVVVGSTLPPQLEGHPEVRLHPGGDADALRVLVDGLRAEGLLRILCEGGPTLLGALLRAGVVDELCCTITPSIVGGPGRRIVDGPPVDVPLTLASLVEQDGTLLARWLVSGRMD</sequence>
<comment type="caution">
    <text evidence="5">The sequence shown here is derived from an EMBL/GenBank/DDBJ whole genome shotgun (WGS) entry which is preliminary data.</text>
</comment>
<keyword evidence="2" id="KW-0521">NADP</keyword>
<keyword evidence="6" id="KW-1185">Reference proteome</keyword>
<dbReference type="Proteomes" id="UP001500571">
    <property type="component" value="Unassembled WGS sequence"/>
</dbReference>
<reference evidence="6" key="1">
    <citation type="journal article" date="2019" name="Int. J. Syst. Evol. Microbiol.">
        <title>The Global Catalogue of Microorganisms (GCM) 10K type strain sequencing project: providing services to taxonomists for standard genome sequencing and annotation.</title>
        <authorList>
            <consortium name="The Broad Institute Genomics Platform"/>
            <consortium name="The Broad Institute Genome Sequencing Center for Infectious Disease"/>
            <person name="Wu L."/>
            <person name="Ma J."/>
        </authorList>
    </citation>
    <scope>NUCLEOTIDE SEQUENCE [LARGE SCALE GENOMIC DNA]</scope>
    <source>
        <strain evidence="6">JCM 15309</strain>
    </source>
</reference>
<dbReference type="RefSeq" id="WP_344041275.1">
    <property type="nucleotide sequence ID" value="NZ_BAAAPB010000001.1"/>
</dbReference>
<dbReference type="InterPro" id="IPR024072">
    <property type="entry name" value="DHFR-like_dom_sf"/>
</dbReference>
<comment type="pathway">
    <text evidence="1">Cofactor biosynthesis; riboflavin biosynthesis.</text>
</comment>
<evidence type="ECO:0000313" key="6">
    <source>
        <dbReference type="Proteomes" id="UP001500571"/>
    </source>
</evidence>
<protein>
    <submittedName>
        <fullName evidence="5">Pyrimidine reductase family protein</fullName>
    </submittedName>
</protein>
<evidence type="ECO:0000256" key="2">
    <source>
        <dbReference type="ARBA" id="ARBA00022857"/>
    </source>
</evidence>
<feature type="domain" description="Bacterial bifunctional deaminase-reductase C-terminal" evidence="4">
    <location>
        <begin position="20"/>
        <end position="177"/>
    </location>
</feature>
<organism evidence="5 6">
    <name type="scientific">Nocardioides panacihumi</name>
    <dbReference type="NCBI Taxonomy" id="400774"/>
    <lineage>
        <taxon>Bacteria</taxon>
        <taxon>Bacillati</taxon>
        <taxon>Actinomycetota</taxon>
        <taxon>Actinomycetes</taxon>
        <taxon>Propionibacteriales</taxon>
        <taxon>Nocardioidaceae</taxon>
        <taxon>Nocardioides</taxon>
    </lineage>
</organism>
<dbReference type="EMBL" id="BAAAPB010000001">
    <property type="protein sequence ID" value="GAA1945770.1"/>
    <property type="molecule type" value="Genomic_DNA"/>
</dbReference>
<dbReference type="Pfam" id="PF01872">
    <property type="entry name" value="RibD_C"/>
    <property type="match status" value="1"/>
</dbReference>
<dbReference type="Gene3D" id="3.40.430.10">
    <property type="entry name" value="Dihydrofolate Reductase, subunit A"/>
    <property type="match status" value="2"/>
</dbReference>
<keyword evidence="3" id="KW-0560">Oxidoreductase</keyword>
<proteinExistence type="predicted"/>